<dbReference type="Gene3D" id="1.10.10.10">
    <property type="entry name" value="Winged helix-like DNA-binding domain superfamily/Winged helix DNA-binding domain"/>
    <property type="match status" value="1"/>
</dbReference>
<keyword evidence="2" id="KW-0804">Transcription</keyword>
<keyword evidence="4" id="KW-1185">Reference proteome</keyword>
<dbReference type="PANTHER" id="PTHR34580">
    <property type="match status" value="1"/>
</dbReference>
<evidence type="ECO:0000256" key="1">
    <source>
        <dbReference type="ARBA" id="ARBA00023015"/>
    </source>
</evidence>
<keyword evidence="1" id="KW-0805">Transcription regulation</keyword>
<dbReference type="InterPro" id="IPR028349">
    <property type="entry name" value="PafC-like"/>
</dbReference>
<dbReference type="InterPro" id="IPR036388">
    <property type="entry name" value="WH-like_DNA-bd_sf"/>
</dbReference>
<dbReference type="Pfam" id="PF25583">
    <property type="entry name" value="WCX"/>
    <property type="match status" value="1"/>
</dbReference>
<dbReference type="Proteomes" id="UP000281028">
    <property type="component" value="Unassembled WGS sequence"/>
</dbReference>
<organism evidence="3 4">
    <name type="scientific">Chitinophaga solisilvae</name>
    <dbReference type="NCBI Taxonomy" id="1233460"/>
    <lineage>
        <taxon>Bacteria</taxon>
        <taxon>Pseudomonadati</taxon>
        <taxon>Bacteroidota</taxon>
        <taxon>Chitinophagia</taxon>
        <taxon>Chitinophagales</taxon>
        <taxon>Chitinophagaceae</taxon>
        <taxon>Chitinophaga</taxon>
    </lineage>
</organism>
<dbReference type="EMBL" id="RIAR02000001">
    <property type="protein sequence ID" value="NSL88010.1"/>
    <property type="molecule type" value="Genomic_DNA"/>
</dbReference>
<sequence length="313" mass="36515">MNRFDRITAILIQLQSKKVVVAQEIADRFDISLRTVYRDIKSLEEAGVPVIGEKGLGYSIMEGYRLPPVMFTEEEIVAFLMAEKVLENYADINNSELFKSAMFKIRAVLRSAEKTKLEQMEESISVRHKNAESNYLLNDTIPALLRGISEKRVLHIQYAQEDDTTTVHDIEPIGLFHEHGAWITAAWSHTLKAYRHFRTTRILTLQVTGKSFHKAHISMQEWFERTAPAKMSFPVQIRVKTRLVRYLQEQKYNYGFLREKEMKEYTEMHFDAPCIEAFSRWYITFADEADVIEPASLRTMLKERLQTVLKKIS</sequence>
<dbReference type="Pfam" id="PF08279">
    <property type="entry name" value="HTH_11"/>
    <property type="match status" value="1"/>
</dbReference>
<dbReference type="PROSITE" id="PS52050">
    <property type="entry name" value="WYL"/>
    <property type="match status" value="1"/>
</dbReference>
<dbReference type="SUPFAM" id="SSF46785">
    <property type="entry name" value="Winged helix' DNA-binding domain"/>
    <property type="match status" value="1"/>
</dbReference>
<comment type="caution">
    <text evidence="3">The sequence shown here is derived from an EMBL/GenBank/DDBJ whole genome shotgun (WGS) entry which is preliminary data.</text>
</comment>
<dbReference type="AlphaFoldDB" id="A0A3S1DN68"/>
<gene>
    <name evidence="3" type="ORF">ECE50_014270</name>
</gene>
<dbReference type="InterPro" id="IPR026881">
    <property type="entry name" value="WYL_dom"/>
</dbReference>
<dbReference type="InterPro" id="IPR051534">
    <property type="entry name" value="CBASS_pafABC_assoc_protein"/>
</dbReference>
<evidence type="ECO:0000313" key="4">
    <source>
        <dbReference type="Proteomes" id="UP000281028"/>
    </source>
</evidence>
<dbReference type="PIRSF" id="PIRSF016838">
    <property type="entry name" value="PafC"/>
    <property type="match status" value="1"/>
</dbReference>
<dbReference type="InterPro" id="IPR036390">
    <property type="entry name" value="WH_DNA-bd_sf"/>
</dbReference>
<accession>A0A3S1DN68</accession>
<dbReference type="PROSITE" id="PS51000">
    <property type="entry name" value="HTH_DEOR_2"/>
    <property type="match status" value="1"/>
</dbReference>
<dbReference type="GO" id="GO:0003700">
    <property type="term" value="F:DNA-binding transcription factor activity"/>
    <property type="evidence" value="ECO:0007669"/>
    <property type="project" value="InterPro"/>
</dbReference>
<evidence type="ECO:0000256" key="2">
    <source>
        <dbReference type="ARBA" id="ARBA00023163"/>
    </source>
</evidence>
<evidence type="ECO:0000313" key="3">
    <source>
        <dbReference type="EMBL" id="NSL88010.1"/>
    </source>
</evidence>
<dbReference type="PANTHER" id="PTHR34580:SF1">
    <property type="entry name" value="PROTEIN PAFC"/>
    <property type="match status" value="1"/>
</dbReference>
<dbReference type="InterPro" id="IPR057727">
    <property type="entry name" value="WCX_dom"/>
</dbReference>
<dbReference type="Pfam" id="PF13280">
    <property type="entry name" value="WYL"/>
    <property type="match status" value="1"/>
</dbReference>
<dbReference type="InterPro" id="IPR013196">
    <property type="entry name" value="HTH_11"/>
</dbReference>
<dbReference type="OrthoDB" id="9815009at2"/>
<protein>
    <submittedName>
        <fullName evidence="3">YafY family transcriptional regulator</fullName>
    </submittedName>
</protein>
<reference evidence="3" key="1">
    <citation type="submission" date="2020-05" db="EMBL/GenBank/DDBJ databases">
        <title>Chitinophaga laudate sp. nov., isolated from a tropical peat swamp.</title>
        <authorList>
            <person name="Goh C.B.S."/>
            <person name="Lee M.S."/>
            <person name="Parimannan S."/>
            <person name="Pasbakhsh P."/>
            <person name="Yule C.M."/>
            <person name="Rajandas H."/>
            <person name="Loke S."/>
            <person name="Croft L."/>
            <person name="Tan J.B.L."/>
        </authorList>
    </citation>
    <scope>NUCLEOTIDE SEQUENCE</scope>
    <source>
        <strain evidence="3">Mgbs1</strain>
    </source>
</reference>
<proteinExistence type="predicted"/>
<name>A0A3S1DN68_9BACT</name>
<dbReference type="InterPro" id="IPR001034">
    <property type="entry name" value="DeoR_HTH"/>
</dbReference>